<feature type="transmembrane region" description="Helical" evidence="2">
    <location>
        <begin position="724"/>
        <end position="751"/>
    </location>
</feature>
<dbReference type="PANTHER" id="PTHR46708:SF2">
    <property type="entry name" value="FIBRONECTIN TYPE-III DOMAIN-CONTAINING PROTEIN"/>
    <property type="match status" value="1"/>
</dbReference>
<dbReference type="InterPro" id="IPR050991">
    <property type="entry name" value="ECM_Regulatory_Proteins"/>
</dbReference>
<dbReference type="InterPro" id="IPR036116">
    <property type="entry name" value="FN3_sf"/>
</dbReference>
<keyword evidence="7" id="KW-1185">Reference proteome</keyword>
<evidence type="ECO:0000256" key="3">
    <source>
        <dbReference type="SAM" id="SignalP"/>
    </source>
</evidence>
<reference evidence="6" key="1">
    <citation type="submission" date="2023-03" db="EMBL/GenBank/DDBJ databases">
        <authorList>
            <person name="Steffen K."/>
            <person name="Cardenas P."/>
        </authorList>
    </citation>
    <scope>NUCLEOTIDE SEQUENCE</scope>
</reference>
<dbReference type="InterPro" id="IPR007110">
    <property type="entry name" value="Ig-like_dom"/>
</dbReference>
<evidence type="ECO:0000256" key="1">
    <source>
        <dbReference type="ARBA" id="ARBA00022737"/>
    </source>
</evidence>
<keyword evidence="2" id="KW-0812">Transmembrane</keyword>
<dbReference type="Gene3D" id="2.60.40.10">
    <property type="entry name" value="Immunoglobulins"/>
    <property type="match status" value="6"/>
</dbReference>
<dbReference type="PRINTS" id="PR00014">
    <property type="entry name" value="FNTYPEIII"/>
</dbReference>
<dbReference type="InterPro" id="IPR013783">
    <property type="entry name" value="Ig-like_fold"/>
</dbReference>
<feature type="domain" description="Ig-like" evidence="4">
    <location>
        <begin position="142"/>
        <end position="228"/>
    </location>
</feature>
<feature type="signal peptide" evidence="3">
    <location>
        <begin position="1"/>
        <end position="26"/>
    </location>
</feature>
<dbReference type="Pfam" id="PF00041">
    <property type="entry name" value="fn3"/>
    <property type="match status" value="5"/>
</dbReference>
<dbReference type="CDD" id="cd00063">
    <property type="entry name" value="FN3"/>
    <property type="match status" value="3"/>
</dbReference>
<evidence type="ECO:0000256" key="2">
    <source>
        <dbReference type="SAM" id="Phobius"/>
    </source>
</evidence>
<dbReference type="Proteomes" id="UP001174909">
    <property type="component" value="Unassembled WGS sequence"/>
</dbReference>
<dbReference type="InterPro" id="IPR036179">
    <property type="entry name" value="Ig-like_dom_sf"/>
</dbReference>
<protein>
    <submittedName>
        <fullName evidence="6">Neogenin</fullName>
    </submittedName>
</protein>
<dbReference type="AlphaFoldDB" id="A0AA35SYP4"/>
<feature type="domain" description="Fibronectin type-III" evidence="5">
    <location>
        <begin position="234"/>
        <end position="328"/>
    </location>
</feature>
<evidence type="ECO:0000313" key="6">
    <source>
        <dbReference type="EMBL" id="CAI8037501.1"/>
    </source>
</evidence>
<feature type="domain" description="Fibronectin type-III" evidence="5">
    <location>
        <begin position="330"/>
        <end position="427"/>
    </location>
</feature>
<evidence type="ECO:0000313" key="7">
    <source>
        <dbReference type="Proteomes" id="UP001174909"/>
    </source>
</evidence>
<feature type="domain" description="Fibronectin type-III" evidence="5">
    <location>
        <begin position="529"/>
        <end position="613"/>
    </location>
</feature>
<organism evidence="6 7">
    <name type="scientific">Geodia barretti</name>
    <name type="common">Barrett's horny sponge</name>
    <dbReference type="NCBI Taxonomy" id="519541"/>
    <lineage>
        <taxon>Eukaryota</taxon>
        <taxon>Metazoa</taxon>
        <taxon>Porifera</taxon>
        <taxon>Demospongiae</taxon>
        <taxon>Heteroscleromorpha</taxon>
        <taxon>Tetractinellida</taxon>
        <taxon>Astrophorina</taxon>
        <taxon>Geodiidae</taxon>
        <taxon>Geodia</taxon>
    </lineage>
</organism>
<dbReference type="PROSITE" id="PS50853">
    <property type="entry name" value="FN3"/>
    <property type="match status" value="5"/>
</dbReference>
<dbReference type="SUPFAM" id="SSF49265">
    <property type="entry name" value="Fibronectin type III"/>
    <property type="match status" value="3"/>
</dbReference>
<evidence type="ECO:0000259" key="5">
    <source>
        <dbReference type="PROSITE" id="PS50853"/>
    </source>
</evidence>
<evidence type="ECO:0000259" key="4">
    <source>
        <dbReference type="PROSITE" id="PS50835"/>
    </source>
</evidence>
<feature type="domain" description="Fibronectin type-III" evidence="5">
    <location>
        <begin position="432"/>
        <end position="525"/>
    </location>
</feature>
<name>A0AA35SYP4_GEOBA</name>
<dbReference type="SMART" id="SM00060">
    <property type="entry name" value="FN3"/>
    <property type="match status" value="5"/>
</dbReference>
<keyword evidence="2" id="KW-0472">Membrane</keyword>
<dbReference type="PANTHER" id="PTHR46708">
    <property type="entry name" value="TENASCIN"/>
    <property type="match status" value="1"/>
</dbReference>
<dbReference type="SUPFAM" id="SSF48726">
    <property type="entry name" value="Immunoglobulin"/>
    <property type="match status" value="1"/>
</dbReference>
<dbReference type="InterPro" id="IPR003961">
    <property type="entry name" value="FN3_dom"/>
</dbReference>
<accession>A0AA35SYP4</accession>
<dbReference type="EMBL" id="CASHTH010002940">
    <property type="protein sequence ID" value="CAI8037501.1"/>
    <property type="molecule type" value="Genomic_DNA"/>
</dbReference>
<proteinExistence type="predicted"/>
<feature type="domain" description="Fibronectin type-III" evidence="5">
    <location>
        <begin position="615"/>
        <end position="707"/>
    </location>
</feature>
<dbReference type="PROSITE" id="PS50835">
    <property type="entry name" value="IG_LIKE"/>
    <property type="match status" value="1"/>
</dbReference>
<sequence length="778" mass="81634">MLNRLVKKVSLLLVLSLLYSLVEVHSQTFPYVSFMGQTLANHSYVDLSLVGTSDSLQCITNLMTCCSSSQGVHRGDWYFPNGSILQFSGDIFESREPQRVSLRRERNPAIVGVYRCDVSTISVHDNIDTSVRDVVYVGLYTPDQGTISLLGGMTLDLGLLTLACISTGGPATTVTWTRDSALLTEGTETVLNDPVTAQYTHTLTVTIAGVYTCTVANEKPSSASASITLEVASAPTDVRAVQDGPSSISVTWTPPIPLGITTGYKISYTGTSSSSSENVNGSSMSSHTLTGLNSGDTYTVSILGTATGVGLPSPTIAQVEPVGLVPYPAAILNTTTAATTTTITITITGSTPIGSIVTGFVVHWKRNASTSCSDSDEGTISVAAGSFTNYVVTGLEEGSWYTVTVRTSNTAGNSAPSNTLTAMTLETAPSGPPTYLASGTSTHDSISVSWGEVTCVDRNGDVTGYKLRITRTGQDERIVDVNGDQREATLSGVAPSSNYSVRVAAVNGAGTGPYGDEITVQTEQFKAPPPNDVEAVQNGPTSVLVSWSSSSGATGYMIHYDSSGGHNGSISLNSSTDNFELTGLMEENTYTISIFASSVDLPSTTIELQVRLIPAPGLVSVSVSSIAATSISLSWSVSSGMVASWEVVWRPTDRGTESTSGLLSDTTYTILQLDPSTIYTLTITATNVAGTNTSLPIIVSTVPTVEEILKRENIDATCSETHKYLVITGGLAGGVLFIVTTASIIAVVFVLKCCRARSLAPKTSNTGFPDSTDVILER</sequence>
<dbReference type="FunFam" id="2.60.40.10:FF:000028">
    <property type="entry name" value="Neuronal cell adhesion molecule"/>
    <property type="match status" value="1"/>
</dbReference>
<keyword evidence="1" id="KW-0677">Repeat</keyword>
<keyword evidence="3" id="KW-0732">Signal</keyword>
<gene>
    <name evidence="6" type="ORF">GBAR_LOCUS20969</name>
</gene>
<comment type="caution">
    <text evidence="6">The sequence shown here is derived from an EMBL/GenBank/DDBJ whole genome shotgun (WGS) entry which is preliminary data.</text>
</comment>
<keyword evidence="2" id="KW-1133">Transmembrane helix</keyword>
<feature type="chain" id="PRO_5041298696" evidence="3">
    <location>
        <begin position="27"/>
        <end position="778"/>
    </location>
</feature>